<dbReference type="InterPro" id="IPR015889">
    <property type="entry name" value="Intradiol_dOase_core"/>
</dbReference>
<organism evidence="9 10">
    <name type="scientific">Muricoccus vinaceus</name>
    <dbReference type="NCBI Taxonomy" id="424704"/>
    <lineage>
        <taxon>Bacteria</taxon>
        <taxon>Pseudomonadati</taxon>
        <taxon>Pseudomonadota</taxon>
        <taxon>Alphaproteobacteria</taxon>
        <taxon>Acetobacterales</taxon>
        <taxon>Roseomonadaceae</taxon>
        <taxon>Muricoccus</taxon>
    </lineage>
</organism>
<proteinExistence type="inferred from homology"/>
<dbReference type="Pfam" id="PF04444">
    <property type="entry name" value="Dioxygenase_N"/>
    <property type="match status" value="1"/>
</dbReference>
<evidence type="ECO:0000313" key="10">
    <source>
        <dbReference type="Proteomes" id="UP001589789"/>
    </source>
</evidence>
<evidence type="ECO:0000256" key="5">
    <source>
        <dbReference type="ARBA" id="ARBA00023002"/>
    </source>
</evidence>
<evidence type="ECO:0000256" key="3">
    <source>
        <dbReference type="ARBA" id="ARBA00022723"/>
    </source>
</evidence>
<evidence type="ECO:0000259" key="8">
    <source>
        <dbReference type="Pfam" id="PF04444"/>
    </source>
</evidence>
<keyword evidence="6" id="KW-0408">Iron</keyword>
<gene>
    <name evidence="9" type="ORF">ACFFIC_15430</name>
</gene>
<dbReference type="SUPFAM" id="SSF49482">
    <property type="entry name" value="Aromatic compound dioxygenase"/>
    <property type="match status" value="1"/>
</dbReference>
<evidence type="ECO:0000256" key="1">
    <source>
        <dbReference type="ARBA" id="ARBA00001965"/>
    </source>
</evidence>
<feature type="domain" description="Catechol dioxygenase N-terminal" evidence="8">
    <location>
        <begin position="22"/>
        <end position="91"/>
    </location>
</feature>
<evidence type="ECO:0000256" key="4">
    <source>
        <dbReference type="ARBA" id="ARBA00022964"/>
    </source>
</evidence>
<accession>A0ABV6ITI6</accession>
<comment type="similarity">
    <text evidence="2">Belongs to the intradiol ring-cleavage dioxygenase family.</text>
</comment>
<evidence type="ECO:0000256" key="2">
    <source>
        <dbReference type="ARBA" id="ARBA00007825"/>
    </source>
</evidence>
<evidence type="ECO:0000313" key="9">
    <source>
        <dbReference type="EMBL" id="MFC0386929.1"/>
    </source>
</evidence>
<dbReference type="PANTHER" id="PTHR33711">
    <property type="entry name" value="DIOXYGENASE, PUTATIVE (AFU_ORTHOLOGUE AFUA_2G02910)-RELATED"/>
    <property type="match status" value="1"/>
</dbReference>
<comment type="caution">
    <text evidence="9">The sequence shown here is derived from an EMBL/GenBank/DDBJ whole genome shotgun (WGS) entry which is preliminary data.</text>
</comment>
<dbReference type="Gene3D" id="2.60.130.10">
    <property type="entry name" value="Aromatic compound dioxygenase"/>
    <property type="match status" value="1"/>
</dbReference>
<dbReference type="RefSeq" id="WP_377051877.1">
    <property type="nucleotide sequence ID" value="NZ_JBHLVZ010000043.1"/>
</dbReference>
<dbReference type="Pfam" id="PF00775">
    <property type="entry name" value="Dioxygenase_C"/>
    <property type="match status" value="1"/>
</dbReference>
<protein>
    <submittedName>
        <fullName evidence="9">Dioxygenase</fullName>
    </submittedName>
</protein>
<dbReference type="InterPro" id="IPR007535">
    <property type="entry name" value="Catechol_dOase_N"/>
</dbReference>
<dbReference type="Proteomes" id="UP001589789">
    <property type="component" value="Unassembled WGS sequence"/>
</dbReference>
<feature type="domain" description="Intradiol ring-cleavage dioxygenases" evidence="7">
    <location>
        <begin position="103"/>
        <end position="258"/>
    </location>
</feature>
<dbReference type="PANTHER" id="PTHR33711:SF7">
    <property type="entry name" value="INTRADIOL RING-CLEAVAGE DIOXYGENASES DOMAIN-CONTAINING PROTEIN-RELATED"/>
    <property type="match status" value="1"/>
</dbReference>
<dbReference type="InterPro" id="IPR000627">
    <property type="entry name" value="Intradiol_dOase_C"/>
</dbReference>
<keyword evidence="5" id="KW-0560">Oxidoreductase</keyword>
<dbReference type="EMBL" id="JBHLVZ010000043">
    <property type="protein sequence ID" value="MFC0386929.1"/>
    <property type="molecule type" value="Genomic_DNA"/>
</dbReference>
<dbReference type="InterPro" id="IPR050770">
    <property type="entry name" value="Intradiol_RC_Dioxygenase"/>
</dbReference>
<keyword evidence="4 9" id="KW-0223">Dioxygenase</keyword>
<name>A0ABV6ITI6_9PROT</name>
<comment type="cofactor">
    <cofactor evidence="1">
        <name>Fe(3+)</name>
        <dbReference type="ChEBI" id="CHEBI:29034"/>
    </cofactor>
</comment>
<keyword evidence="3" id="KW-0479">Metal-binding</keyword>
<reference evidence="9 10" key="1">
    <citation type="submission" date="2024-09" db="EMBL/GenBank/DDBJ databases">
        <authorList>
            <person name="Sun Q."/>
            <person name="Mori K."/>
        </authorList>
    </citation>
    <scope>NUCLEOTIDE SEQUENCE [LARGE SCALE GENOMIC DNA]</scope>
    <source>
        <strain evidence="9 10">CCM 7468</strain>
    </source>
</reference>
<sequence>MIIDGEAMVTPAVLEAMANTRDARLREVTAALVRHLHAFIREVRPTEEEWEFGVDYLGRIGQANSATHNEGVLFSDAVGVSTLVCLLNNGATGVTETAAALLGPFWRDNSPKVEDGGSIVRGPTPGPRLFAGCQVLSGGKPVAGARVDVWHSSPEGVYENQDPGMADMNLRGQFTTDAEGRFRFTSVKPAGYPVPTDGPTGELLRAQERHPFRPAHLHFLIHKPGLKTLITQVFVDDDEHLESDVVFGVTQALVGGYVKGEGPAPDGGEGEWWSLDYTFHMEPGEARLPVPPIQ</sequence>
<dbReference type="GO" id="GO:0051213">
    <property type="term" value="F:dioxygenase activity"/>
    <property type="evidence" value="ECO:0007669"/>
    <property type="project" value="UniProtKB-KW"/>
</dbReference>
<evidence type="ECO:0000256" key="6">
    <source>
        <dbReference type="ARBA" id="ARBA00023004"/>
    </source>
</evidence>
<keyword evidence="10" id="KW-1185">Reference proteome</keyword>
<evidence type="ECO:0000259" key="7">
    <source>
        <dbReference type="Pfam" id="PF00775"/>
    </source>
</evidence>